<feature type="region of interest" description="Disordered" evidence="2">
    <location>
        <begin position="115"/>
        <end position="138"/>
    </location>
</feature>
<dbReference type="AlphaFoldDB" id="A0A9P8QCI3"/>
<dbReference type="EMBL" id="JAEUBG010000552">
    <property type="protein sequence ID" value="KAH3688003.1"/>
    <property type="molecule type" value="Genomic_DNA"/>
</dbReference>
<gene>
    <name evidence="4" type="ORF">WICPIJ_000997</name>
</gene>
<dbReference type="PRINTS" id="PR00625">
    <property type="entry name" value="JDOMAIN"/>
</dbReference>
<dbReference type="InterPro" id="IPR026894">
    <property type="entry name" value="DnaJ_X"/>
</dbReference>
<evidence type="ECO:0000313" key="5">
    <source>
        <dbReference type="Proteomes" id="UP000774326"/>
    </source>
</evidence>
<feature type="compositionally biased region" description="Basic and acidic residues" evidence="2">
    <location>
        <begin position="122"/>
        <end position="138"/>
    </location>
</feature>
<dbReference type="InterPro" id="IPR052814">
    <property type="entry name" value="Peroxisomal_DnaJ"/>
</dbReference>
<dbReference type="OrthoDB" id="552049at2759"/>
<organism evidence="4 5">
    <name type="scientific">Wickerhamomyces pijperi</name>
    <name type="common">Yeast</name>
    <name type="synonym">Pichia pijperi</name>
    <dbReference type="NCBI Taxonomy" id="599730"/>
    <lineage>
        <taxon>Eukaryota</taxon>
        <taxon>Fungi</taxon>
        <taxon>Dikarya</taxon>
        <taxon>Ascomycota</taxon>
        <taxon>Saccharomycotina</taxon>
        <taxon>Saccharomycetes</taxon>
        <taxon>Phaffomycetales</taxon>
        <taxon>Wickerhamomycetaceae</taxon>
        <taxon>Wickerhamomyces</taxon>
    </lineage>
</organism>
<dbReference type="PROSITE" id="PS50076">
    <property type="entry name" value="DNAJ_2"/>
    <property type="match status" value="1"/>
</dbReference>
<keyword evidence="1" id="KW-0143">Chaperone</keyword>
<evidence type="ECO:0000313" key="4">
    <source>
        <dbReference type="EMBL" id="KAH3688003.1"/>
    </source>
</evidence>
<feature type="domain" description="J" evidence="3">
    <location>
        <begin position="6"/>
        <end position="71"/>
    </location>
</feature>
<dbReference type="GO" id="GO:0016558">
    <property type="term" value="P:protein import into peroxisome matrix"/>
    <property type="evidence" value="ECO:0007669"/>
    <property type="project" value="TreeGrafter"/>
</dbReference>
<comment type="caution">
    <text evidence="4">The sequence shown here is derived from an EMBL/GenBank/DDBJ whole genome shotgun (WGS) entry which is preliminary data.</text>
</comment>
<dbReference type="FunFam" id="1.10.287.110:FF:000028">
    <property type="entry name" value="DnaJ domain protein"/>
    <property type="match status" value="1"/>
</dbReference>
<dbReference type="Pfam" id="PF00226">
    <property type="entry name" value="DnaJ"/>
    <property type="match status" value="1"/>
</dbReference>
<reference evidence="4" key="1">
    <citation type="journal article" date="2021" name="Open Biol.">
        <title>Shared evolutionary footprints suggest mitochondrial oxidative damage underlies multiple complex I losses in fungi.</title>
        <authorList>
            <person name="Schikora-Tamarit M.A."/>
            <person name="Marcet-Houben M."/>
            <person name="Nosek J."/>
            <person name="Gabaldon T."/>
        </authorList>
    </citation>
    <scope>NUCLEOTIDE SEQUENCE</scope>
    <source>
        <strain evidence="4">CBS2887</strain>
    </source>
</reference>
<evidence type="ECO:0000259" key="3">
    <source>
        <dbReference type="PROSITE" id="PS50076"/>
    </source>
</evidence>
<dbReference type="InterPro" id="IPR001623">
    <property type="entry name" value="DnaJ_domain"/>
</dbReference>
<evidence type="ECO:0000256" key="1">
    <source>
        <dbReference type="ARBA" id="ARBA00023186"/>
    </source>
</evidence>
<evidence type="ECO:0000256" key="2">
    <source>
        <dbReference type="SAM" id="MobiDB-lite"/>
    </source>
</evidence>
<accession>A0A9P8QCI3</accession>
<feature type="compositionally biased region" description="Basic and acidic residues" evidence="2">
    <location>
        <begin position="204"/>
        <end position="224"/>
    </location>
</feature>
<dbReference type="CDD" id="cd06257">
    <property type="entry name" value="DnaJ"/>
    <property type="match status" value="1"/>
</dbReference>
<dbReference type="SUPFAM" id="SSF46565">
    <property type="entry name" value="Chaperone J-domain"/>
    <property type="match status" value="1"/>
</dbReference>
<keyword evidence="5" id="KW-1185">Reference proteome</keyword>
<sequence>MVVDTEYYDLLEIPPTASATDIKKAYRKKSIKFHPDKNRDDPNATEKFQKISEAYQVLSDDSLRARYDQLGKEQAVPNQGFEDASEYFAMIFGGEAFVSYIGELTLMQDLSKSAELNEEEKEQERIKKEQEEKEKERIKKEKELLEAKQRKEKEKQLNSRHSEETIPLKNKATTTTTEVLESEFEKLNVNEKNHSTTDGPLRLTHTDSETPSTVKEEEAKEKTKLEKHEEEMLLKNAENVKTLSKRLIERLSVLTESNPNDPQCQEAFRMKFEIEANSLKMESFGEDILHTIGKVYMTKAQIFLDSQTFLGIKGFFTSVGAKGGMVMDTFKTISSALDAQSTMQELEKFQNLRSQEGELRDEKGEIIPKPTDEEIAELEKLLMGKVLNAAWHGSKYEIQSTLRDVCDAVLEDTEESLQKRIERANALIILGKVFRKTERTEAEAKEAQIFEELVQEATQKKKKRGGSS</sequence>
<dbReference type="PANTHER" id="PTHR45006:SF1">
    <property type="entry name" value="DNAJ-LIKE PROTEIN 1"/>
    <property type="match status" value="1"/>
</dbReference>
<dbReference type="Gene3D" id="1.10.287.110">
    <property type="entry name" value="DnaJ domain"/>
    <property type="match status" value="1"/>
</dbReference>
<dbReference type="PROSITE" id="PS00636">
    <property type="entry name" value="DNAJ_1"/>
    <property type="match status" value="1"/>
</dbReference>
<dbReference type="InterPro" id="IPR036869">
    <property type="entry name" value="J_dom_sf"/>
</dbReference>
<dbReference type="InterPro" id="IPR018253">
    <property type="entry name" value="DnaJ_domain_CS"/>
</dbReference>
<dbReference type="PANTHER" id="PTHR45006">
    <property type="entry name" value="DNAJ-LIKE PROTEIN 1"/>
    <property type="match status" value="1"/>
</dbReference>
<dbReference type="SMART" id="SM00271">
    <property type="entry name" value="DnaJ"/>
    <property type="match status" value="1"/>
</dbReference>
<reference evidence="4" key="2">
    <citation type="submission" date="2021-01" db="EMBL/GenBank/DDBJ databases">
        <authorList>
            <person name="Schikora-Tamarit M.A."/>
        </authorList>
    </citation>
    <scope>NUCLEOTIDE SEQUENCE</scope>
    <source>
        <strain evidence="4">CBS2887</strain>
    </source>
</reference>
<dbReference type="Pfam" id="PF14308">
    <property type="entry name" value="DnaJ-X"/>
    <property type="match status" value="1"/>
</dbReference>
<feature type="region of interest" description="Disordered" evidence="2">
    <location>
        <begin position="192"/>
        <end position="224"/>
    </location>
</feature>
<proteinExistence type="predicted"/>
<dbReference type="GO" id="GO:0005829">
    <property type="term" value="C:cytosol"/>
    <property type="evidence" value="ECO:0007669"/>
    <property type="project" value="TreeGrafter"/>
</dbReference>
<dbReference type="Proteomes" id="UP000774326">
    <property type="component" value="Unassembled WGS sequence"/>
</dbReference>
<name>A0A9P8QCI3_WICPI</name>
<protein>
    <recommendedName>
        <fullName evidence="3">J domain-containing protein</fullName>
    </recommendedName>
</protein>